<name>A0A182PUE4_9DIPT</name>
<evidence type="ECO:0000313" key="2">
    <source>
        <dbReference type="Proteomes" id="UP000075885"/>
    </source>
</evidence>
<dbReference type="AlphaFoldDB" id="A0A182PUE4"/>
<accession>A0A182PUE4</accession>
<reference evidence="1" key="2">
    <citation type="submission" date="2020-05" db="UniProtKB">
        <authorList>
            <consortium name="EnsemblMetazoa"/>
        </authorList>
    </citation>
    <scope>IDENTIFICATION</scope>
    <source>
        <strain evidence="1">Epiroticus2</strain>
    </source>
</reference>
<dbReference type="Proteomes" id="UP000075885">
    <property type="component" value="Unassembled WGS sequence"/>
</dbReference>
<proteinExistence type="predicted"/>
<dbReference type="VEuPathDB" id="VectorBase:AEPI010580"/>
<dbReference type="EnsemblMetazoa" id="AEPI010580-RA">
    <property type="protein sequence ID" value="AEPI010580-PA"/>
    <property type="gene ID" value="AEPI010580"/>
</dbReference>
<evidence type="ECO:0000313" key="1">
    <source>
        <dbReference type="EnsemblMetazoa" id="AEPI010580-PA"/>
    </source>
</evidence>
<protein>
    <submittedName>
        <fullName evidence="1">Uncharacterized protein</fullName>
    </submittedName>
</protein>
<reference evidence="2" key="1">
    <citation type="submission" date="2013-03" db="EMBL/GenBank/DDBJ databases">
        <title>The Genome Sequence of Anopheles epiroticus epiroticus2.</title>
        <authorList>
            <consortium name="The Broad Institute Genomics Platform"/>
            <person name="Neafsey D.E."/>
            <person name="Howell P."/>
            <person name="Walker B."/>
            <person name="Young S.K."/>
            <person name="Zeng Q."/>
            <person name="Gargeya S."/>
            <person name="Fitzgerald M."/>
            <person name="Haas B."/>
            <person name="Abouelleil A."/>
            <person name="Allen A.W."/>
            <person name="Alvarado L."/>
            <person name="Arachchi H.M."/>
            <person name="Berlin A.M."/>
            <person name="Chapman S.B."/>
            <person name="Gainer-Dewar J."/>
            <person name="Goldberg J."/>
            <person name="Griggs A."/>
            <person name="Gujja S."/>
            <person name="Hansen M."/>
            <person name="Howarth C."/>
            <person name="Imamovic A."/>
            <person name="Ireland A."/>
            <person name="Larimer J."/>
            <person name="McCowan C."/>
            <person name="Murphy C."/>
            <person name="Pearson M."/>
            <person name="Poon T.W."/>
            <person name="Priest M."/>
            <person name="Roberts A."/>
            <person name="Saif S."/>
            <person name="Shea T."/>
            <person name="Sisk P."/>
            <person name="Sykes S."/>
            <person name="Wortman J."/>
            <person name="Nusbaum C."/>
            <person name="Birren B."/>
        </authorList>
    </citation>
    <scope>NUCLEOTIDE SEQUENCE [LARGE SCALE GENOMIC DNA]</scope>
    <source>
        <strain evidence="2">Epiroticus2</strain>
    </source>
</reference>
<sequence length="143" mass="16038">MFIGCFAIVLYVTKLLIEGDTKAGKLLRACVHGGSLLRFVKITLSFIEFILIESYLARITSLLLVHRFKPEPQTLAEFFASGMPIQMLSEHHAFISALPVNISSAILERTVMLSELDQTSQTHAYFDTLVLSRYIPPSFLGYP</sequence>
<keyword evidence="2" id="KW-1185">Reference proteome</keyword>
<organism evidence="1 2">
    <name type="scientific">Anopheles epiroticus</name>
    <dbReference type="NCBI Taxonomy" id="199890"/>
    <lineage>
        <taxon>Eukaryota</taxon>
        <taxon>Metazoa</taxon>
        <taxon>Ecdysozoa</taxon>
        <taxon>Arthropoda</taxon>
        <taxon>Hexapoda</taxon>
        <taxon>Insecta</taxon>
        <taxon>Pterygota</taxon>
        <taxon>Neoptera</taxon>
        <taxon>Endopterygota</taxon>
        <taxon>Diptera</taxon>
        <taxon>Nematocera</taxon>
        <taxon>Culicoidea</taxon>
        <taxon>Culicidae</taxon>
        <taxon>Anophelinae</taxon>
        <taxon>Anopheles</taxon>
    </lineage>
</organism>